<gene>
    <name evidence="1" type="ORF">ACFQ4L_02030</name>
</gene>
<accession>A0ABW4DJM1</accession>
<organism evidence="1 2">
    <name type="scientific">Lapidilactobacillus mulanensis</name>
    <dbReference type="NCBI Taxonomy" id="2485999"/>
    <lineage>
        <taxon>Bacteria</taxon>
        <taxon>Bacillati</taxon>
        <taxon>Bacillota</taxon>
        <taxon>Bacilli</taxon>
        <taxon>Lactobacillales</taxon>
        <taxon>Lactobacillaceae</taxon>
        <taxon>Lapidilactobacillus</taxon>
    </lineage>
</organism>
<dbReference type="EMBL" id="JBHTOF010000020">
    <property type="protein sequence ID" value="MFD1464872.1"/>
    <property type="molecule type" value="Genomic_DNA"/>
</dbReference>
<protein>
    <submittedName>
        <fullName evidence="1">Uncharacterized protein</fullName>
    </submittedName>
</protein>
<name>A0ABW4DJM1_9LACO</name>
<sequence>MKNQSSIGGFFAVPAKFMVGTGKLLWGRLQAFGSTPKVFRLKCELFQNREDLTFPHFVNSQRPLINRNATAVPVPTTNFA</sequence>
<keyword evidence="2" id="KW-1185">Reference proteome</keyword>
<dbReference type="Proteomes" id="UP001597244">
    <property type="component" value="Unassembled WGS sequence"/>
</dbReference>
<comment type="caution">
    <text evidence="1">The sequence shown here is derived from an EMBL/GenBank/DDBJ whole genome shotgun (WGS) entry which is preliminary data.</text>
</comment>
<evidence type="ECO:0000313" key="1">
    <source>
        <dbReference type="EMBL" id="MFD1464872.1"/>
    </source>
</evidence>
<reference evidence="2" key="1">
    <citation type="journal article" date="2019" name="Int. J. Syst. Evol. Microbiol.">
        <title>The Global Catalogue of Microorganisms (GCM) 10K type strain sequencing project: providing services to taxonomists for standard genome sequencing and annotation.</title>
        <authorList>
            <consortium name="The Broad Institute Genomics Platform"/>
            <consortium name="The Broad Institute Genome Sequencing Center for Infectious Disease"/>
            <person name="Wu L."/>
            <person name="Ma J."/>
        </authorList>
    </citation>
    <scope>NUCLEOTIDE SEQUENCE [LARGE SCALE GENOMIC DNA]</scope>
    <source>
        <strain evidence="2">CCM 8951</strain>
    </source>
</reference>
<dbReference type="RefSeq" id="WP_125576075.1">
    <property type="nucleotide sequence ID" value="NZ_JBHTOF010000020.1"/>
</dbReference>
<proteinExistence type="predicted"/>
<evidence type="ECO:0000313" key="2">
    <source>
        <dbReference type="Proteomes" id="UP001597244"/>
    </source>
</evidence>